<protein>
    <submittedName>
        <fullName evidence="1">Uncharacterized protein</fullName>
    </submittedName>
</protein>
<accession>A0ACC1IMA9</accession>
<name>A0ACC1IMA9_9FUNG</name>
<comment type="caution">
    <text evidence="1">The sequence shown here is derived from an EMBL/GenBank/DDBJ whole genome shotgun (WGS) entry which is preliminary data.</text>
</comment>
<gene>
    <name evidence="1" type="ORF">LPJ66_004095</name>
</gene>
<keyword evidence="2" id="KW-1185">Reference proteome</keyword>
<proteinExistence type="predicted"/>
<reference evidence="1" key="1">
    <citation type="submission" date="2022-07" db="EMBL/GenBank/DDBJ databases">
        <title>Phylogenomic reconstructions and comparative analyses of Kickxellomycotina fungi.</title>
        <authorList>
            <person name="Reynolds N.K."/>
            <person name="Stajich J.E."/>
            <person name="Barry K."/>
            <person name="Grigoriev I.V."/>
            <person name="Crous P."/>
            <person name="Smith M.E."/>
        </authorList>
    </citation>
    <scope>NUCLEOTIDE SEQUENCE</scope>
    <source>
        <strain evidence="1">Benny 63K</strain>
    </source>
</reference>
<organism evidence="1 2">
    <name type="scientific">Kickxella alabastrina</name>
    <dbReference type="NCBI Taxonomy" id="61397"/>
    <lineage>
        <taxon>Eukaryota</taxon>
        <taxon>Fungi</taxon>
        <taxon>Fungi incertae sedis</taxon>
        <taxon>Zoopagomycota</taxon>
        <taxon>Kickxellomycotina</taxon>
        <taxon>Kickxellomycetes</taxon>
        <taxon>Kickxellales</taxon>
        <taxon>Kickxellaceae</taxon>
        <taxon>Kickxella</taxon>
    </lineage>
</organism>
<evidence type="ECO:0000313" key="1">
    <source>
        <dbReference type="EMBL" id="KAJ1896270.1"/>
    </source>
</evidence>
<sequence>MLASILGTVGSLIDSLLGATIQASYLVDKRAVSDLSASELKHLKAVQLIAGRNIISNNMVNVLSSVSTTVIAMLLLKLLI</sequence>
<dbReference type="Proteomes" id="UP001150581">
    <property type="component" value="Unassembled WGS sequence"/>
</dbReference>
<evidence type="ECO:0000313" key="2">
    <source>
        <dbReference type="Proteomes" id="UP001150581"/>
    </source>
</evidence>
<dbReference type="EMBL" id="JANBPG010000467">
    <property type="protein sequence ID" value="KAJ1896270.1"/>
    <property type="molecule type" value="Genomic_DNA"/>
</dbReference>